<dbReference type="Pfam" id="PF04055">
    <property type="entry name" value="Radical_SAM"/>
    <property type="match status" value="1"/>
</dbReference>
<dbReference type="EMBL" id="CP063310">
    <property type="protein sequence ID" value="QOS67644.1"/>
    <property type="molecule type" value="Genomic_DNA"/>
</dbReference>
<reference evidence="2 3" key="1">
    <citation type="submission" date="2020-10" db="EMBL/GenBank/DDBJ databases">
        <title>Eggerthella sp. nov., isolated from human feces.</title>
        <authorList>
            <person name="Yajun G."/>
        </authorList>
    </citation>
    <scope>NUCLEOTIDE SEQUENCE [LARGE SCALE GENOMIC DNA]</scope>
    <source>
        <strain evidence="2 3">HF-1101</strain>
    </source>
</reference>
<dbReference type="InterPro" id="IPR007197">
    <property type="entry name" value="rSAM"/>
</dbReference>
<evidence type="ECO:0000259" key="1">
    <source>
        <dbReference type="Pfam" id="PF04055"/>
    </source>
</evidence>
<dbReference type="GO" id="GO:0003824">
    <property type="term" value="F:catalytic activity"/>
    <property type="evidence" value="ECO:0007669"/>
    <property type="project" value="InterPro"/>
</dbReference>
<dbReference type="GO" id="GO:0051536">
    <property type="term" value="F:iron-sulfur cluster binding"/>
    <property type="evidence" value="ECO:0007669"/>
    <property type="project" value="InterPro"/>
</dbReference>
<organism evidence="2 3">
    <name type="scientific">Eggerthella guodeyinii</name>
    <dbReference type="NCBI Taxonomy" id="2690837"/>
    <lineage>
        <taxon>Bacteria</taxon>
        <taxon>Bacillati</taxon>
        <taxon>Actinomycetota</taxon>
        <taxon>Coriobacteriia</taxon>
        <taxon>Eggerthellales</taxon>
        <taxon>Eggerthellaceae</taxon>
        <taxon>Eggerthella</taxon>
    </lineage>
</organism>
<gene>
    <name evidence="2" type="ORF">GS424_014185</name>
</gene>
<proteinExistence type="predicted"/>
<protein>
    <recommendedName>
        <fullName evidence="1">Radical SAM core domain-containing protein</fullName>
    </recommendedName>
</protein>
<feature type="domain" description="Radical SAM core" evidence="1">
    <location>
        <begin position="27"/>
        <end position="178"/>
    </location>
</feature>
<dbReference type="AlphaFoldDB" id="A0A6L7IPA1"/>
<sequence>MWQQGPEAGTFYRNLVKLGIGFMGKPCESACMHCKGRGGGGAGEKRPVGNPRKPVSCHEAMRVAQRIDEWRKERGVDLLITFGGADTPDYPGVFDEMRFVRRLYNRRGFACNGMAMRTRAELDEWFREAKEAGTKIVFTTFYGTREFHDWFAGRDGDFDLMIDTAKAIAHNGLYNCHTLFVSKSTTPYLAELSDILDALPGKKHLGYRPILNKMEVLTDESERYTRDEYLALPERYRKAHHYPMGTRREWRDHVLGDRFREDTRDERLHTIIDVGDVDLEAFYARPVEAFLDEVIDAELAKRERTPTVRELAERYGDRRIDSELLFTLFDLHMEWMYLWRQEHPGFVPYYATIE</sequence>
<dbReference type="SFLD" id="SFLDS00029">
    <property type="entry name" value="Radical_SAM"/>
    <property type="match status" value="1"/>
</dbReference>
<name>A0A6L7IPA1_9ACTN</name>
<accession>A0A6L7IPA1</accession>
<dbReference type="KEGG" id="egd:GS424_014185"/>
<dbReference type="InterPro" id="IPR058240">
    <property type="entry name" value="rSAM_sf"/>
</dbReference>
<evidence type="ECO:0000313" key="3">
    <source>
        <dbReference type="Proteomes" id="UP000478463"/>
    </source>
</evidence>
<dbReference type="SUPFAM" id="SSF102114">
    <property type="entry name" value="Radical SAM enzymes"/>
    <property type="match status" value="1"/>
</dbReference>
<dbReference type="RefSeq" id="WP_160941138.1">
    <property type="nucleotide sequence ID" value="NZ_CP063310.1"/>
</dbReference>
<dbReference type="Proteomes" id="UP000478463">
    <property type="component" value="Chromosome"/>
</dbReference>
<evidence type="ECO:0000313" key="2">
    <source>
        <dbReference type="EMBL" id="QOS67644.1"/>
    </source>
</evidence>